<evidence type="ECO:0000256" key="1">
    <source>
        <dbReference type="ARBA" id="ARBA00008889"/>
    </source>
</evidence>
<comment type="similarity">
    <text evidence="1 5">Belongs to the universal ribosomal protein uL10 family.</text>
</comment>
<evidence type="ECO:0000313" key="7">
    <source>
        <dbReference type="Proteomes" id="UP000230729"/>
    </source>
</evidence>
<dbReference type="GO" id="GO:0070180">
    <property type="term" value="F:large ribosomal subunit rRNA binding"/>
    <property type="evidence" value="ECO:0007669"/>
    <property type="project" value="UniProtKB-UniRule"/>
</dbReference>
<comment type="subunit">
    <text evidence="5">Part of the ribosomal stalk of the 50S ribosomal subunit. The N-terminus interacts with L11 and the large rRNA to form the base of the stalk. The C-terminus forms an elongated spine to which L12 dimers bind in a sequential fashion forming a multimeric L10(L12)X complex.</text>
</comment>
<sequence length="180" mass="19510">MPKSKSAKKQTLDKLTQNLDKAKVVIFAQFNKMTVLESEKIRNELRAEQAEMLVAKKTLIKKSLGEDVLKEGAAADFTGQIAAFFSYGDEVSAAKIIDRFRAAGPENKDKINFLGGFLDKQYLSAAAVQALAGLPSTLELRARLVGSLAAPMSGLANVLAGVTRNFLYCLNNLKEKKANG</sequence>
<dbReference type="Gene3D" id="6.10.250.290">
    <property type="match status" value="1"/>
</dbReference>
<name>A0A2G9ZNM1_9BACT</name>
<dbReference type="Proteomes" id="UP000230729">
    <property type="component" value="Unassembled WGS sequence"/>
</dbReference>
<accession>A0A2G9ZNM1</accession>
<keyword evidence="5" id="KW-0699">rRNA-binding</keyword>
<keyword evidence="2 5" id="KW-0689">Ribosomal protein</keyword>
<dbReference type="GO" id="GO:1990904">
    <property type="term" value="C:ribonucleoprotein complex"/>
    <property type="evidence" value="ECO:0007669"/>
    <property type="project" value="UniProtKB-KW"/>
</dbReference>
<comment type="function">
    <text evidence="5">Forms part of the ribosomal stalk, playing a central role in the interaction of the ribosome with GTP-bound translation factors.</text>
</comment>
<proteinExistence type="inferred from homology"/>
<evidence type="ECO:0000256" key="4">
    <source>
        <dbReference type="ARBA" id="ARBA00035202"/>
    </source>
</evidence>
<dbReference type="Pfam" id="PF00466">
    <property type="entry name" value="Ribosomal_L10"/>
    <property type="match status" value="1"/>
</dbReference>
<dbReference type="SUPFAM" id="SSF160369">
    <property type="entry name" value="Ribosomal protein L10-like"/>
    <property type="match status" value="1"/>
</dbReference>
<evidence type="ECO:0000256" key="2">
    <source>
        <dbReference type="ARBA" id="ARBA00022980"/>
    </source>
</evidence>
<protein>
    <recommendedName>
        <fullName evidence="4 5">Large ribosomal subunit protein uL10</fullName>
    </recommendedName>
</protein>
<dbReference type="HAMAP" id="MF_00362">
    <property type="entry name" value="Ribosomal_uL10"/>
    <property type="match status" value="1"/>
</dbReference>
<evidence type="ECO:0000256" key="3">
    <source>
        <dbReference type="ARBA" id="ARBA00023274"/>
    </source>
</evidence>
<gene>
    <name evidence="5 6" type="primary">rplJ</name>
    <name evidence="6" type="ORF">COX22_00440</name>
</gene>
<reference evidence="6 7" key="1">
    <citation type="submission" date="2017-09" db="EMBL/GenBank/DDBJ databases">
        <title>Depth-based differentiation of microbial function through sediment-hosted aquifers and enrichment of novel symbionts in the deep terrestrial subsurface.</title>
        <authorList>
            <person name="Probst A.J."/>
            <person name="Ladd B."/>
            <person name="Jarett J.K."/>
            <person name="Geller-Mcgrath D.E."/>
            <person name="Sieber C.M."/>
            <person name="Emerson J.B."/>
            <person name="Anantharaman K."/>
            <person name="Thomas B.C."/>
            <person name="Malmstrom R."/>
            <person name="Stieglmeier M."/>
            <person name="Klingl A."/>
            <person name="Woyke T."/>
            <person name="Ryan C.M."/>
            <person name="Banfield J.F."/>
        </authorList>
    </citation>
    <scope>NUCLEOTIDE SEQUENCE [LARGE SCALE GENOMIC DNA]</scope>
    <source>
        <strain evidence="6">CG23_combo_of_CG06-09_8_20_14_all_49_15</strain>
    </source>
</reference>
<comment type="caution">
    <text evidence="6">The sequence shown here is derived from an EMBL/GenBank/DDBJ whole genome shotgun (WGS) entry which is preliminary data.</text>
</comment>
<dbReference type="CDD" id="cd05797">
    <property type="entry name" value="Ribosomal_L10"/>
    <property type="match status" value="1"/>
</dbReference>
<dbReference type="InterPro" id="IPR022973">
    <property type="entry name" value="Ribosomal_uL10_bac"/>
</dbReference>
<dbReference type="GO" id="GO:0006412">
    <property type="term" value="P:translation"/>
    <property type="evidence" value="ECO:0007669"/>
    <property type="project" value="UniProtKB-UniRule"/>
</dbReference>
<keyword evidence="3 5" id="KW-0687">Ribonucleoprotein</keyword>
<organism evidence="6 7">
    <name type="scientific">Candidatus Falkowbacteria bacterium CG23_combo_of_CG06-09_8_20_14_all_49_15</name>
    <dbReference type="NCBI Taxonomy" id="1974572"/>
    <lineage>
        <taxon>Bacteria</taxon>
        <taxon>Candidatus Falkowiibacteriota</taxon>
    </lineage>
</organism>
<keyword evidence="5" id="KW-0694">RNA-binding</keyword>
<dbReference type="AlphaFoldDB" id="A0A2G9ZNM1"/>
<evidence type="ECO:0000256" key="5">
    <source>
        <dbReference type="HAMAP-Rule" id="MF_00362"/>
    </source>
</evidence>
<dbReference type="InterPro" id="IPR047865">
    <property type="entry name" value="Ribosomal_uL10_bac_type"/>
</dbReference>
<dbReference type="GO" id="GO:0005840">
    <property type="term" value="C:ribosome"/>
    <property type="evidence" value="ECO:0007669"/>
    <property type="project" value="UniProtKB-KW"/>
</dbReference>
<dbReference type="NCBIfam" id="NF000955">
    <property type="entry name" value="PRK00099.1-1"/>
    <property type="match status" value="1"/>
</dbReference>
<dbReference type="Gene3D" id="3.30.70.1730">
    <property type="match status" value="1"/>
</dbReference>
<dbReference type="InterPro" id="IPR043141">
    <property type="entry name" value="Ribosomal_uL10-like_sf"/>
</dbReference>
<dbReference type="EMBL" id="PCSD01000007">
    <property type="protein sequence ID" value="PIP34160.1"/>
    <property type="molecule type" value="Genomic_DNA"/>
</dbReference>
<dbReference type="PANTHER" id="PTHR11560">
    <property type="entry name" value="39S RIBOSOMAL PROTEIN L10, MITOCHONDRIAL"/>
    <property type="match status" value="1"/>
</dbReference>
<dbReference type="InterPro" id="IPR001790">
    <property type="entry name" value="Ribosomal_uL10"/>
</dbReference>
<evidence type="ECO:0000313" key="6">
    <source>
        <dbReference type="EMBL" id="PIP34160.1"/>
    </source>
</evidence>